<comment type="catalytic activity">
    <reaction evidence="14">
        <text>L-tyrosyl-[protein] + ATP = O-(5'-adenylyl)-L-tyrosyl-[protein] + diphosphate</text>
        <dbReference type="Rhea" id="RHEA:54288"/>
        <dbReference type="Rhea" id="RHEA-COMP:10136"/>
        <dbReference type="Rhea" id="RHEA-COMP:13846"/>
        <dbReference type="ChEBI" id="CHEBI:30616"/>
        <dbReference type="ChEBI" id="CHEBI:33019"/>
        <dbReference type="ChEBI" id="CHEBI:46858"/>
        <dbReference type="ChEBI" id="CHEBI:83624"/>
        <dbReference type="EC" id="2.7.7.108"/>
    </reaction>
</comment>
<dbReference type="OMA" id="QLRCQLW"/>
<dbReference type="PANTHER" id="PTHR13504:SF34">
    <property type="entry name" value="PROTEIN ADENYLYLTRANSFERASE FICD"/>
    <property type="match status" value="1"/>
</dbReference>
<keyword evidence="5" id="KW-0548">Nucleotidyltransferase</keyword>
<dbReference type="Proteomes" id="UP000031036">
    <property type="component" value="Unassembled WGS sequence"/>
</dbReference>
<dbReference type="GO" id="GO:0005524">
    <property type="term" value="F:ATP binding"/>
    <property type="evidence" value="ECO:0007669"/>
    <property type="project" value="UniProtKB-KW"/>
</dbReference>
<feature type="binding site" evidence="17">
    <location>
        <begin position="369"/>
        <end position="376"/>
    </location>
    <ligand>
        <name>ATP</name>
        <dbReference type="ChEBI" id="CHEBI:30616"/>
    </ligand>
</feature>
<keyword evidence="6" id="KW-0677">Repeat</keyword>
<keyword evidence="3 22" id="KW-0808">Transferase</keyword>
<dbReference type="InterPro" id="IPR036597">
    <property type="entry name" value="Fido-like_dom_sf"/>
</dbReference>
<evidence type="ECO:0000256" key="13">
    <source>
        <dbReference type="ARBA" id="ARBA00047939"/>
    </source>
</evidence>
<dbReference type="SUPFAM" id="SSF48452">
    <property type="entry name" value="TPR-like"/>
    <property type="match status" value="1"/>
</dbReference>
<evidence type="ECO:0000256" key="14">
    <source>
        <dbReference type="ARBA" id="ARBA00048696"/>
    </source>
</evidence>
<name>A0A0B2W0Q9_TOXCA</name>
<keyword evidence="20" id="KW-0732">Signal</keyword>
<evidence type="ECO:0000256" key="18">
    <source>
        <dbReference type="PIRSR" id="PIRSR640198-3"/>
    </source>
</evidence>
<comment type="subcellular location">
    <subcellularLocation>
        <location evidence="1">Membrane</location>
        <topology evidence="1">Single-pass membrane protein</topology>
    </subcellularLocation>
</comment>
<feature type="chain" id="PRO_5002096413" description="protein adenylyltransferase" evidence="20">
    <location>
        <begin position="21"/>
        <end position="465"/>
    </location>
</feature>
<feature type="domain" description="Fido" evidence="21">
    <location>
        <begin position="287"/>
        <end position="422"/>
    </location>
</feature>
<organism evidence="22 23">
    <name type="scientific">Toxocara canis</name>
    <name type="common">Canine roundworm</name>
    <dbReference type="NCBI Taxonomy" id="6265"/>
    <lineage>
        <taxon>Eukaryota</taxon>
        <taxon>Metazoa</taxon>
        <taxon>Ecdysozoa</taxon>
        <taxon>Nematoda</taxon>
        <taxon>Chromadorea</taxon>
        <taxon>Rhabditida</taxon>
        <taxon>Spirurina</taxon>
        <taxon>Ascaridomorpha</taxon>
        <taxon>Ascaridoidea</taxon>
        <taxon>Toxocaridae</taxon>
        <taxon>Toxocara</taxon>
    </lineage>
</organism>
<keyword evidence="10" id="KW-1133">Transmembrane helix</keyword>
<dbReference type="GlyCosmos" id="A0A0B2W0Q9">
    <property type="glycosylation" value="1 site, No reported glycans"/>
</dbReference>
<keyword evidence="8" id="KW-0802">TPR repeat</keyword>
<dbReference type="OrthoDB" id="439046at2759"/>
<dbReference type="STRING" id="6265.A0A0B2W0Q9"/>
<evidence type="ECO:0000256" key="1">
    <source>
        <dbReference type="ARBA" id="ARBA00004167"/>
    </source>
</evidence>
<feature type="active site" evidence="16">
    <location>
        <position position="365"/>
    </location>
</feature>
<dbReference type="EMBL" id="JPKZ01000522">
    <property type="protein sequence ID" value="KHN86740.1"/>
    <property type="molecule type" value="Genomic_DNA"/>
</dbReference>
<feature type="glycosylation site" description="N-linked (GlcNAc...) asparagine" evidence="19">
    <location>
        <position position="278"/>
    </location>
</feature>
<evidence type="ECO:0000256" key="4">
    <source>
        <dbReference type="ARBA" id="ARBA00022692"/>
    </source>
</evidence>
<evidence type="ECO:0000259" key="21">
    <source>
        <dbReference type="PROSITE" id="PS51459"/>
    </source>
</evidence>
<evidence type="ECO:0000256" key="17">
    <source>
        <dbReference type="PIRSR" id="PIRSR640198-2"/>
    </source>
</evidence>
<evidence type="ECO:0000256" key="8">
    <source>
        <dbReference type="ARBA" id="ARBA00022803"/>
    </source>
</evidence>
<dbReference type="Gene3D" id="1.10.3290.10">
    <property type="entry name" value="Fido-like domain"/>
    <property type="match status" value="1"/>
</dbReference>
<keyword evidence="7 17" id="KW-0547">Nucleotide-binding</keyword>
<evidence type="ECO:0000256" key="5">
    <source>
        <dbReference type="ARBA" id="ARBA00022695"/>
    </source>
</evidence>
<reference evidence="22 23" key="1">
    <citation type="submission" date="2014-11" db="EMBL/GenBank/DDBJ databases">
        <title>Genetic blueprint of the zoonotic pathogen Toxocara canis.</title>
        <authorList>
            <person name="Zhu X.-Q."/>
            <person name="Korhonen P.K."/>
            <person name="Cai H."/>
            <person name="Young N.D."/>
            <person name="Nejsum P."/>
            <person name="von Samson-Himmelstjerna G."/>
            <person name="Boag P.R."/>
            <person name="Tan P."/>
            <person name="Li Q."/>
            <person name="Min J."/>
            <person name="Yang Y."/>
            <person name="Wang X."/>
            <person name="Fang X."/>
            <person name="Hall R.S."/>
            <person name="Hofmann A."/>
            <person name="Sternberg P.W."/>
            <person name="Jex A.R."/>
            <person name="Gasser R.B."/>
        </authorList>
    </citation>
    <scope>NUCLEOTIDE SEQUENCE [LARGE SCALE GENOMIC DNA]</scope>
    <source>
        <strain evidence="22">PN_DK_2014</strain>
    </source>
</reference>
<dbReference type="PROSITE" id="PS51459">
    <property type="entry name" value="FIDO"/>
    <property type="match status" value="1"/>
</dbReference>
<dbReference type="AlphaFoldDB" id="A0A0B2W0Q9"/>
<evidence type="ECO:0000313" key="23">
    <source>
        <dbReference type="Proteomes" id="UP000031036"/>
    </source>
</evidence>
<evidence type="ECO:0000256" key="15">
    <source>
        <dbReference type="ARBA" id="ARBA00049297"/>
    </source>
</evidence>
<proteinExistence type="inferred from homology"/>
<keyword evidence="9 17" id="KW-0067">ATP-binding</keyword>
<gene>
    <name evidence="22" type="primary">ZK593.8</name>
    <name evidence="22" type="ORF">Tcan_07035</name>
</gene>
<feature type="site" description="Important for autoinhibition of adenylyltransferase activity" evidence="18">
    <location>
        <position position="237"/>
    </location>
</feature>
<evidence type="ECO:0000256" key="19">
    <source>
        <dbReference type="PIRSR" id="PIRSR640198-4"/>
    </source>
</evidence>
<evidence type="ECO:0000256" key="10">
    <source>
        <dbReference type="ARBA" id="ARBA00022989"/>
    </source>
</evidence>
<dbReference type="InterPro" id="IPR040198">
    <property type="entry name" value="Fido_containing"/>
</dbReference>
<evidence type="ECO:0000256" key="7">
    <source>
        <dbReference type="ARBA" id="ARBA00022741"/>
    </source>
</evidence>
<dbReference type="Pfam" id="PF02661">
    <property type="entry name" value="Fic"/>
    <property type="match status" value="1"/>
</dbReference>
<protein>
    <recommendedName>
        <fullName evidence="12">protein adenylyltransferase</fullName>
        <ecNumber evidence="12">2.7.7.108</ecNumber>
    </recommendedName>
</protein>
<evidence type="ECO:0000313" key="22">
    <source>
        <dbReference type="EMBL" id="KHN86740.1"/>
    </source>
</evidence>
<comment type="catalytic activity">
    <reaction evidence="13">
        <text>L-threonyl-[protein] + ATP = 3-O-(5'-adenylyl)-L-threonyl-[protein] + diphosphate</text>
        <dbReference type="Rhea" id="RHEA:54292"/>
        <dbReference type="Rhea" id="RHEA-COMP:11060"/>
        <dbReference type="Rhea" id="RHEA-COMP:13847"/>
        <dbReference type="ChEBI" id="CHEBI:30013"/>
        <dbReference type="ChEBI" id="CHEBI:30616"/>
        <dbReference type="ChEBI" id="CHEBI:33019"/>
        <dbReference type="ChEBI" id="CHEBI:138113"/>
        <dbReference type="EC" id="2.7.7.108"/>
    </reaction>
</comment>
<dbReference type="EC" id="2.7.7.108" evidence="12"/>
<comment type="similarity">
    <text evidence="2">Belongs to the fic family.</text>
</comment>
<evidence type="ECO:0000256" key="12">
    <source>
        <dbReference type="ARBA" id="ARBA00034531"/>
    </source>
</evidence>
<dbReference type="GO" id="GO:0016020">
    <property type="term" value="C:membrane"/>
    <property type="evidence" value="ECO:0007669"/>
    <property type="project" value="UniProtKB-SubCell"/>
</dbReference>
<keyword evidence="11" id="KW-0472">Membrane</keyword>
<dbReference type="GO" id="GO:0070733">
    <property type="term" value="F:AMPylase activity"/>
    <property type="evidence" value="ECO:0007669"/>
    <property type="project" value="UniProtKB-EC"/>
</dbReference>
<dbReference type="PANTHER" id="PTHR13504">
    <property type="entry name" value="FIDO DOMAIN-CONTAINING PROTEIN DDB_G0283145"/>
    <property type="match status" value="1"/>
</dbReference>
<comment type="catalytic activity">
    <reaction evidence="15">
        <text>3-O-(5'-adenylyl)-L-threonyl-[protein] + H2O = L-threonyl-[protein] + AMP + H(+)</text>
        <dbReference type="Rhea" id="RHEA:55932"/>
        <dbReference type="Rhea" id="RHEA-COMP:11060"/>
        <dbReference type="Rhea" id="RHEA-COMP:13847"/>
        <dbReference type="ChEBI" id="CHEBI:15377"/>
        <dbReference type="ChEBI" id="CHEBI:15378"/>
        <dbReference type="ChEBI" id="CHEBI:30013"/>
        <dbReference type="ChEBI" id="CHEBI:138113"/>
        <dbReference type="ChEBI" id="CHEBI:456215"/>
    </reaction>
</comment>
<dbReference type="SUPFAM" id="SSF140931">
    <property type="entry name" value="Fic-like"/>
    <property type="match status" value="1"/>
</dbReference>
<comment type="caution">
    <text evidence="22">The sequence shown here is derived from an EMBL/GenBank/DDBJ whole genome shotgun (WGS) entry which is preliminary data.</text>
</comment>
<evidence type="ECO:0000256" key="3">
    <source>
        <dbReference type="ARBA" id="ARBA00022679"/>
    </source>
</evidence>
<feature type="binding site" evidence="17">
    <location>
        <begin position="401"/>
        <end position="402"/>
    </location>
    <ligand>
        <name>ATP</name>
        <dbReference type="ChEBI" id="CHEBI:30616"/>
    </ligand>
</feature>
<evidence type="ECO:0000256" key="2">
    <source>
        <dbReference type="ARBA" id="ARBA00009742"/>
    </source>
</evidence>
<dbReference type="InterPro" id="IPR011990">
    <property type="entry name" value="TPR-like_helical_dom_sf"/>
</dbReference>
<evidence type="ECO:0000256" key="6">
    <source>
        <dbReference type="ARBA" id="ARBA00022737"/>
    </source>
</evidence>
<keyword evidence="4" id="KW-0812">Transmembrane</keyword>
<dbReference type="InterPro" id="IPR003812">
    <property type="entry name" value="Fido"/>
</dbReference>
<evidence type="ECO:0000256" key="11">
    <source>
        <dbReference type="ARBA" id="ARBA00023136"/>
    </source>
</evidence>
<sequence length="465" mass="52726">MVKFVLWFSILQILWPNLRNITFSRRSLCQHELVPDIVRRIIPCSPILTTRQRALADRGKHLGYFVDPFPVEPWSDGKGKPILEDESVAVLKSIGITEDRKRDLEVEAVAALNAAVSSRKKGNMRKAETIIQHALALAPTHPDILTEYGILVETMRKNFVEAEELYTRALNYNPHHTEALTRRARTLPLVEEIDKKMLRALHRKRAYFLRIPRNSSALKRAMRESYFMHIYHTVAIEGNTMTLVQTRSILETRMAVAGKSIMEHNEILGMDAALRFLNQSLVHIGLITVEDIREIHRRVLGFVDPEAAGVFRRTQVYVGSFTPVPPELVPSEMEELVRWLNDEETFLLDPIEFAAIAHYKFVYIHPFVDGNGRTARLLMNLILMQAGFPPIIIPVEERGDYYHSLNAANAGDLRPFIRFIAKQTDATLQSYLNAATTCDVHANAAECKAATAPEIGTQTIKSEGT</sequence>
<evidence type="ECO:0000256" key="20">
    <source>
        <dbReference type="SAM" id="SignalP"/>
    </source>
</evidence>
<keyword evidence="23" id="KW-1185">Reference proteome</keyword>
<feature type="signal peptide" evidence="20">
    <location>
        <begin position="1"/>
        <end position="20"/>
    </location>
</feature>
<evidence type="ECO:0000256" key="9">
    <source>
        <dbReference type="ARBA" id="ARBA00022840"/>
    </source>
</evidence>
<dbReference type="Gene3D" id="1.25.40.10">
    <property type="entry name" value="Tetratricopeptide repeat domain"/>
    <property type="match status" value="1"/>
</dbReference>
<feature type="binding site" evidence="17">
    <location>
        <position position="409"/>
    </location>
    <ligand>
        <name>ATP</name>
        <dbReference type="ChEBI" id="CHEBI:30616"/>
    </ligand>
</feature>
<evidence type="ECO:0000256" key="16">
    <source>
        <dbReference type="PIRSR" id="PIRSR640198-1"/>
    </source>
</evidence>
<accession>A0A0B2W0Q9</accession>